<feature type="transmembrane region" description="Helical" evidence="8">
    <location>
        <begin position="176"/>
        <end position="196"/>
    </location>
</feature>
<feature type="transmembrane region" description="Helical" evidence="8">
    <location>
        <begin position="202"/>
        <end position="224"/>
    </location>
</feature>
<feature type="transmembrane region" description="Helical" evidence="8">
    <location>
        <begin position="426"/>
        <end position="446"/>
    </location>
</feature>
<dbReference type="EMBL" id="JACXAE010000050">
    <property type="protein sequence ID" value="MBD2773232.1"/>
    <property type="molecule type" value="Genomic_DNA"/>
</dbReference>
<organism evidence="9 10">
    <name type="scientific">Iningainema tapete BLCC-T55</name>
    <dbReference type="NCBI Taxonomy" id="2748662"/>
    <lineage>
        <taxon>Bacteria</taxon>
        <taxon>Bacillati</taxon>
        <taxon>Cyanobacteriota</taxon>
        <taxon>Cyanophyceae</taxon>
        <taxon>Nostocales</taxon>
        <taxon>Scytonemataceae</taxon>
        <taxon>Iningainema tapete</taxon>
    </lineage>
</organism>
<evidence type="ECO:0000256" key="3">
    <source>
        <dbReference type="ARBA" id="ARBA00022692"/>
    </source>
</evidence>
<dbReference type="GO" id="GO:0008360">
    <property type="term" value="P:regulation of cell shape"/>
    <property type="evidence" value="ECO:0007669"/>
    <property type="project" value="UniProtKB-KW"/>
</dbReference>
<keyword evidence="7 8" id="KW-0472">Membrane</keyword>
<evidence type="ECO:0000313" key="10">
    <source>
        <dbReference type="Proteomes" id="UP000629098"/>
    </source>
</evidence>
<keyword evidence="5" id="KW-0573">Peptidoglycan synthesis</keyword>
<dbReference type="GO" id="GO:0005886">
    <property type="term" value="C:plasma membrane"/>
    <property type="evidence" value="ECO:0007669"/>
    <property type="project" value="UniProtKB-SubCell"/>
</dbReference>
<feature type="transmembrane region" description="Helical" evidence="8">
    <location>
        <begin position="25"/>
        <end position="45"/>
    </location>
</feature>
<dbReference type="RefSeq" id="WP_190828754.1">
    <property type="nucleotide sequence ID" value="NZ_CAWPPI010000050.1"/>
</dbReference>
<feature type="transmembrane region" description="Helical" evidence="8">
    <location>
        <begin position="65"/>
        <end position="92"/>
    </location>
</feature>
<keyword evidence="4" id="KW-0133">Cell shape</keyword>
<dbReference type="PANTHER" id="PTHR43486:SF1">
    <property type="entry name" value="LIPID II FLIPPASE MURJ-RELATED"/>
    <property type="match status" value="1"/>
</dbReference>
<evidence type="ECO:0000256" key="5">
    <source>
        <dbReference type="ARBA" id="ARBA00022984"/>
    </source>
</evidence>
<keyword evidence="6 8" id="KW-1133">Transmembrane helix</keyword>
<feature type="transmembrane region" description="Helical" evidence="8">
    <location>
        <begin position="245"/>
        <end position="265"/>
    </location>
</feature>
<reference evidence="9" key="1">
    <citation type="submission" date="2020-09" db="EMBL/GenBank/DDBJ databases">
        <title>Iningainema tapete sp. nov. (Scytonemataceae, Cyanobacteria) from greenhouses in central Florida (USA) produces two types of nodularin with biosynthetic potential for microcystin-LR and anabaenopeptins.</title>
        <authorList>
            <person name="Berthold D.E."/>
            <person name="Lefler F.W."/>
            <person name="Huang I.-S."/>
            <person name="Abdulla H."/>
            <person name="Zimba P.V."/>
            <person name="Laughinghouse H.D. IV."/>
        </authorList>
    </citation>
    <scope>NUCLEOTIDE SEQUENCE</scope>
    <source>
        <strain evidence="9">BLCCT55</strain>
    </source>
</reference>
<dbReference type="Pfam" id="PF03023">
    <property type="entry name" value="MurJ"/>
    <property type="match status" value="1"/>
</dbReference>
<dbReference type="PANTHER" id="PTHR43486">
    <property type="entry name" value="LIPID II FLIPPASE MURJ-RELATED"/>
    <property type="match status" value="1"/>
</dbReference>
<proteinExistence type="predicted"/>
<evidence type="ECO:0000256" key="1">
    <source>
        <dbReference type="ARBA" id="ARBA00004651"/>
    </source>
</evidence>
<dbReference type="GO" id="GO:0009252">
    <property type="term" value="P:peptidoglycan biosynthetic process"/>
    <property type="evidence" value="ECO:0007669"/>
    <property type="project" value="UniProtKB-KW"/>
</dbReference>
<keyword evidence="3 8" id="KW-0812">Transmembrane</keyword>
<evidence type="ECO:0000256" key="6">
    <source>
        <dbReference type="ARBA" id="ARBA00022989"/>
    </source>
</evidence>
<feature type="transmembrane region" description="Helical" evidence="8">
    <location>
        <begin position="329"/>
        <end position="353"/>
    </location>
</feature>
<evidence type="ECO:0000256" key="4">
    <source>
        <dbReference type="ARBA" id="ARBA00022960"/>
    </source>
</evidence>
<dbReference type="InterPro" id="IPR004268">
    <property type="entry name" value="MurJ"/>
</dbReference>
<keyword evidence="10" id="KW-1185">Reference proteome</keyword>
<dbReference type="PRINTS" id="PR01806">
    <property type="entry name" value="VIRFACTRMVIN"/>
</dbReference>
<evidence type="ECO:0000256" key="8">
    <source>
        <dbReference type="SAM" id="Phobius"/>
    </source>
</evidence>
<dbReference type="CDD" id="cd13123">
    <property type="entry name" value="MATE_MurJ_like"/>
    <property type="match status" value="1"/>
</dbReference>
<keyword evidence="2" id="KW-1003">Cell membrane</keyword>
<feature type="transmembrane region" description="Helical" evidence="8">
    <location>
        <begin position="104"/>
        <end position="129"/>
    </location>
</feature>
<dbReference type="Proteomes" id="UP000629098">
    <property type="component" value="Unassembled WGS sequence"/>
</dbReference>
<accession>A0A8J6XI86</accession>
<evidence type="ECO:0000256" key="2">
    <source>
        <dbReference type="ARBA" id="ARBA00022475"/>
    </source>
</evidence>
<feature type="transmembrane region" description="Helical" evidence="8">
    <location>
        <begin position="365"/>
        <end position="386"/>
    </location>
</feature>
<comment type="subcellular location">
    <subcellularLocation>
        <location evidence="1">Cell membrane</location>
        <topology evidence="1">Multi-pass membrane protein</topology>
    </subcellularLocation>
</comment>
<comment type="caution">
    <text evidence="9">The sequence shown here is derived from an EMBL/GenBank/DDBJ whole genome shotgun (WGS) entry which is preliminary data.</text>
</comment>
<feature type="transmembrane region" description="Helical" evidence="8">
    <location>
        <begin position="398"/>
        <end position="420"/>
    </location>
</feature>
<gene>
    <name evidence="9" type="ORF">ICL16_14425</name>
</gene>
<name>A0A8J6XI86_9CYAN</name>
<feature type="transmembrane region" description="Helical" evidence="8">
    <location>
        <begin position="290"/>
        <end position="308"/>
    </location>
</feature>
<dbReference type="AlphaFoldDB" id="A0A8J6XI86"/>
<feature type="transmembrane region" description="Helical" evidence="8">
    <location>
        <begin position="149"/>
        <end position="169"/>
    </location>
</feature>
<evidence type="ECO:0000313" key="9">
    <source>
        <dbReference type="EMBL" id="MBD2773232.1"/>
    </source>
</evidence>
<sequence>MKNRQTQRFFDYWKKLTSGSTNRQILGAAITVGIATALVKVAAVFKELVVAWKFGTADALDAFLIALLVPAFITNVVGGSFNAALIPTYIKVREQEGTKAAQKLFSGVIVLSLALLLITTLFIVMTASLYLPRIATGFSAEKLGLTFQLLWAIAPTVVLSGIITLWSAVLNAGERFALAAVSPIITPAISILFLLLANSWGVFALVAGLVCGAVLEMIVVGAALHRQGISLLPKWYGFDAHQREVANQYLPMIAGACLMCSAGLVDQSMAAMLSPGSVAALNYGNRVTALPINLTTTALSTAVMPYFAKMVGHQDWQSIRHTLKRYMGLVFAITVPLTVLLVVFSEPIIQILFQRGSFTANDTQLVAQIQSCLALQIPFYVANILVVRLISSLQFNQILMWVSGYNLLINVVLNYLLIQWIGIKGIALSTSCVYVFCFFYLLSFIIRKIPKYNNVD</sequence>
<protein>
    <submittedName>
        <fullName evidence="9">Murein biosynthesis integral membrane protein MurJ</fullName>
    </submittedName>
</protein>
<evidence type="ECO:0000256" key="7">
    <source>
        <dbReference type="ARBA" id="ARBA00023136"/>
    </source>
</evidence>